<name>S9QCA2_9RHOB</name>
<dbReference type="eggNOG" id="ENOG502Z854">
    <property type="taxonomic scope" value="Bacteria"/>
</dbReference>
<dbReference type="InterPro" id="IPR009597">
    <property type="entry name" value="DUF1206"/>
</dbReference>
<dbReference type="PATRIC" id="fig|1123360.3.peg.1841"/>
<dbReference type="RefSeq" id="WP_021100421.1">
    <property type="nucleotide sequence ID" value="NZ_KE557306.1"/>
</dbReference>
<protein>
    <recommendedName>
        <fullName evidence="2">DUF1206 domain-containing protein</fullName>
    </recommendedName>
</protein>
<dbReference type="HOGENOM" id="CLU_073530_0_0_5"/>
<feature type="domain" description="DUF1206" evidence="2">
    <location>
        <begin position="189"/>
        <end position="258"/>
    </location>
</feature>
<feature type="transmembrane region" description="Helical" evidence="1">
    <location>
        <begin position="231"/>
        <end position="257"/>
    </location>
</feature>
<proteinExistence type="predicted"/>
<keyword evidence="4" id="KW-1185">Reference proteome</keyword>
<keyword evidence="1" id="KW-1133">Transmembrane helix</keyword>
<sequence>MAQSDLDWTIHLMRAGYAGRGLAYLSVAGVSLWTIWQGGSASGPSEVFSDLSRSTLGDLLLGLIAVGMLAYCVWRLVCAVFDLEDHGNSPKGIIARVAQGVTGLLHLLIGAVAIIAAFSVDESDDGGGSIDEVVSAVLSAPLGRYAVMGAGAITICAGLYYFYKAVSRSYQDHLESNPVTQHLNYVLEAGIAAQGIAISIIGGLLSLAGWRAQAQQAGGLGEVFDTLSSQLYGQIFVTGLCVGLLAFALFCFVNAAYRSVPKLSHGNIETLGAWAKAQTS</sequence>
<feature type="transmembrane region" description="Helical" evidence="1">
    <location>
        <begin position="93"/>
        <end position="118"/>
    </location>
</feature>
<evidence type="ECO:0000313" key="4">
    <source>
        <dbReference type="Proteomes" id="UP000015351"/>
    </source>
</evidence>
<feature type="transmembrane region" description="Helical" evidence="1">
    <location>
        <begin position="21"/>
        <end position="39"/>
    </location>
</feature>
<dbReference type="AlphaFoldDB" id="S9QCA2"/>
<dbReference type="OrthoDB" id="5702018at2"/>
<feature type="transmembrane region" description="Helical" evidence="1">
    <location>
        <begin position="183"/>
        <end position="211"/>
    </location>
</feature>
<organism evidence="3 4">
    <name type="scientific">Litoreibacter arenae DSM 19593</name>
    <dbReference type="NCBI Taxonomy" id="1123360"/>
    <lineage>
        <taxon>Bacteria</taxon>
        <taxon>Pseudomonadati</taxon>
        <taxon>Pseudomonadota</taxon>
        <taxon>Alphaproteobacteria</taxon>
        <taxon>Rhodobacterales</taxon>
        <taxon>Roseobacteraceae</taxon>
        <taxon>Litoreibacter</taxon>
    </lineage>
</organism>
<dbReference type="Pfam" id="PF06724">
    <property type="entry name" value="DUF1206"/>
    <property type="match status" value="3"/>
</dbReference>
<evidence type="ECO:0000256" key="1">
    <source>
        <dbReference type="SAM" id="Phobius"/>
    </source>
</evidence>
<keyword evidence="1" id="KW-0812">Transmembrane</keyword>
<feature type="transmembrane region" description="Helical" evidence="1">
    <location>
        <begin position="59"/>
        <end position="81"/>
    </location>
</feature>
<evidence type="ECO:0000313" key="3">
    <source>
        <dbReference type="EMBL" id="EPX79041.1"/>
    </source>
</evidence>
<accession>S9QCA2</accession>
<evidence type="ECO:0000259" key="2">
    <source>
        <dbReference type="Pfam" id="PF06724"/>
    </source>
</evidence>
<feature type="domain" description="DUF1206" evidence="2">
    <location>
        <begin position="15"/>
        <end position="81"/>
    </location>
</feature>
<dbReference type="Proteomes" id="UP000015351">
    <property type="component" value="Unassembled WGS sequence"/>
</dbReference>
<gene>
    <name evidence="3" type="ORF">thalar_01858</name>
</gene>
<reference evidence="4" key="1">
    <citation type="journal article" date="2013" name="Stand. Genomic Sci.">
        <title>Genome sequence of the Litoreibacter arenae type strain (DSM 19593(T)), a member of the Roseobacter clade isolated from sea sand.</title>
        <authorList>
            <person name="Riedel T."/>
            <person name="Fiebig A."/>
            <person name="Petersen J."/>
            <person name="Gronow S."/>
            <person name="Kyrpides N.C."/>
            <person name="Goker M."/>
            <person name="Klenk H.P."/>
        </authorList>
    </citation>
    <scope>NUCLEOTIDE SEQUENCE [LARGE SCALE GENOMIC DNA]</scope>
    <source>
        <strain evidence="4">DSM 19593</strain>
    </source>
</reference>
<feature type="domain" description="DUF1206" evidence="2">
    <location>
        <begin position="101"/>
        <end position="168"/>
    </location>
</feature>
<dbReference type="EMBL" id="AONI01000010">
    <property type="protein sequence ID" value="EPX79041.1"/>
    <property type="molecule type" value="Genomic_DNA"/>
</dbReference>
<comment type="caution">
    <text evidence="3">The sequence shown here is derived from an EMBL/GenBank/DDBJ whole genome shotgun (WGS) entry which is preliminary data.</text>
</comment>
<feature type="transmembrane region" description="Helical" evidence="1">
    <location>
        <begin position="145"/>
        <end position="163"/>
    </location>
</feature>
<keyword evidence="1" id="KW-0472">Membrane</keyword>
<dbReference type="STRING" id="1123360.thalar_01858"/>